<gene>
    <name evidence="2" type="ORF">SCAR479_10181</name>
</gene>
<dbReference type="EMBL" id="JARVKM010000054">
    <property type="protein sequence ID" value="KAK9773059.1"/>
    <property type="molecule type" value="Genomic_DNA"/>
</dbReference>
<accession>A0ABR2XGX0</accession>
<evidence type="ECO:0000256" key="1">
    <source>
        <dbReference type="SAM" id="MobiDB-lite"/>
    </source>
</evidence>
<feature type="compositionally biased region" description="Polar residues" evidence="1">
    <location>
        <begin position="11"/>
        <end position="22"/>
    </location>
</feature>
<name>A0ABR2XGX0_9PEZI</name>
<reference evidence="2 3" key="1">
    <citation type="submission" date="2024-02" db="EMBL/GenBank/DDBJ databases">
        <title>First draft genome assembly of two strains of Seiridium cardinale.</title>
        <authorList>
            <person name="Emiliani G."/>
            <person name="Scali E."/>
        </authorList>
    </citation>
    <scope>NUCLEOTIDE SEQUENCE [LARGE SCALE GENOMIC DNA]</scope>
    <source>
        <strain evidence="2 3">BM-138-000479</strain>
    </source>
</reference>
<organism evidence="2 3">
    <name type="scientific">Seiridium cardinale</name>
    <dbReference type="NCBI Taxonomy" id="138064"/>
    <lineage>
        <taxon>Eukaryota</taxon>
        <taxon>Fungi</taxon>
        <taxon>Dikarya</taxon>
        <taxon>Ascomycota</taxon>
        <taxon>Pezizomycotina</taxon>
        <taxon>Sordariomycetes</taxon>
        <taxon>Xylariomycetidae</taxon>
        <taxon>Amphisphaeriales</taxon>
        <taxon>Sporocadaceae</taxon>
        <taxon>Seiridium</taxon>
    </lineage>
</organism>
<sequence>MMATDTDYVPSLSSYEPASSGNIVEGRQSPSVELGRSIKTVQKPSQESMGVPGSNGMTSPGYPEQHMVASQLPSSPVSVTSPRTPTPPSSPVEGEFSTAFYTRPSPHPSAATALTESALEDLPSAYVDNLFSRQKSQHIDQSTSRKSRF</sequence>
<keyword evidence="3" id="KW-1185">Reference proteome</keyword>
<comment type="caution">
    <text evidence="2">The sequence shown here is derived from an EMBL/GenBank/DDBJ whole genome shotgun (WGS) entry which is preliminary data.</text>
</comment>
<protein>
    <submittedName>
        <fullName evidence="2">Uncharacterized protein</fullName>
    </submittedName>
</protein>
<feature type="compositionally biased region" description="Low complexity" evidence="1">
    <location>
        <begin position="73"/>
        <end position="83"/>
    </location>
</feature>
<dbReference type="Proteomes" id="UP001465668">
    <property type="component" value="Unassembled WGS sequence"/>
</dbReference>
<proteinExistence type="predicted"/>
<feature type="compositionally biased region" description="Polar residues" evidence="1">
    <location>
        <begin position="39"/>
        <end position="48"/>
    </location>
</feature>
<evidence type="ECO:0000313" key="2">
    <source>
        <dbReference type="EMBL" id="KAK9773059.1"/>
    </source>
</evidence>
<feature type="region of interest" description="Disordered" evidence="1">
    <location>
        <begin position="1"/>
        <end position="112"/>
    </location>
</feature>
<evidence type="ECO:0000313" key="3">
    <source>
        <dbReference type="Proteomes" id="UP001465668"/>
    </source>
</evidence>